<dbReference type="Gene3D" id="3.40.1190.20">
    <property type="match status" value="1"/>
</dbReference>
<reference evidence="5 6" key="1">
    <citation type="submission" date="2018-07" db="EMBL/GenBank/DDBJ databases">
        <title>Dyella monticola sp. nov. and Dyella psychrodurans sp. nov. isolated from monsoon evergreen broad-leaved forest soil of Dinghu Mountain, China.</title>
        <authorList>
            <person name="Gao Z."/>
            <person name="Qiu L."/>
        </authorList>
    </citation>
    <scope>NUCLEOTIDE SEQUENCE [LARGE SCALE GENOMIC DNA]</scope>
    <source>
        <strain evidence="5 6">4G-K06</strain>
    </source>
</reference>
<evidence type="ECO:0000313" key="5">
    <source>
        <dbReference type="EMBL" id="RDS84508.1"/>
    </source>
</evidence>
<feature type="domain" description="Carbohydrate kinase PfkB" evidence="4">
    <location>
        <begin position="10"/>
        <end position="220"/>
    </location>
</feature>
<gene>
    <name evidence="5" type="ORF">DWU98_00590</name>
</gene>
<dbReference type="InterPro" id="IPR052700">
    <property type="entry name" value="Carb_kinase_PfkB-like"/>
</dbReference>
<sequence length="345" mass="37323">MPNEPLSTARRIVCFGELLMRMSPPGNELPLQSPRFEVRFGGAEANVAASLAILGHDSVMVSALPDNMLGHACAGELRRHGVDTTSLHYAEGRMGLYFFSPGAMHRPSEVLYDRADSVFARVAPGAYDWPSLLAGAQWLHVSGINLALGTSTAQATLDAVRAAREAGLSISFDCNYRSKLWGSRAAQAPALLRDIVSEADLMFGNDRDVALILGRDFPGATANDRFRAAADAAFAQWPRLRRLAATERFHRNVDDQDIVGLLATREHVLSSTTHSLTQIVDRIGGGDAFAAGLLHGLFRNMPEHAALDFAMAATCLKHSIPGDVNTLREADMLAFLTQGGFEVKR</sequence>
<keyword evidence="2" id="KW-0808">Transferase</keyword>
<keyword evidence="6" id="KW-1185">Reference proteome</keyword>
<dbReference type="EMBL" id="QRBE01000001">
    <property type="protein sequence ID" value="RDS84508.1"/>
    <property type="molecule type" value="Genomic_DNA"/>
</dbReference>
<evidence type="ECO:0000259" key="4">
    <source>
        <dbReference type="Pfam" id="PF00294"/>
    </source>
</evidence>
<comment type="similarity">
    <text evidence="1">Belongs to the carbohydrate kinase PfkB family.</text>
</comment>
<dbReference type="RefSeq" id="WP_115493542.1">
    <property type="nucleotide sequence ID" value="NZ_QRBE01000001.1"/>
</dbReference>
<accession>A0A370X7Z8</accession>
<dbReference type="InterPro" id="IPR029056">
    <property type="entry name" value="Ribokinase-like"/>
</dbReference>
<organism evidence="5 6">
    <name type="scientific">Dyella monticola</name>
    <dbReference type="NCBI Taxonomy" id="1927958"/>
    <lineage>
        <taxon>Bacteria</taxon>
        <taxon>Pseudomonadati</taxon>
        <taxon>Pseudomonadota</taxon>
        <taxon>Gammaproteobacteria</taxon>
        <taxon>Lysobacterales</taxon>
        <taxon>Rhodanobacteraceae</taxon>
        <taxon>Dyella</taxon>
    </lineage>
</organism>
<dbReference type="PANTHER" id="PTHR43320:SF2">
    <property type="entry name" value="2-DEHYDRO-3-DEOXYGLUCONOKINASE_2-DEHYDRO-3-DEOXYGALACTONOKINASE"/>
    <property type="match status" value="1"/>
</dbReference>
<name>A0A370X7Z8_9GAMM</name>
<dbReference type="CDD" id="cd01166">
    <property type="entry name" value="KdgK"/>
    <property type="match status" value="1"/>
</dbReference>
<evidence type="ECO:0000313" key="6">
    <source>
        <dbReference type="Proteomes" id="UP000254258"/>
    </source>
</evidence>
<evidence type="ECO:0000256" key="2">
    <source>
        <dbReference type="ARBA" id="ARBA00022679"/>
    </source>
</evidence>
<dbReference type="InterPro" id="IPR011611">
    <property type="entry name" value="PfkB_dom"/>
</dbReference>
<proteinExistence type="inferred from homology"/>
<protein>
    <submittedName>
        <fullName evidence="5">Sugar kinase</fullName>
    </submittedName>
</protein>
<keyword evidence="3 5" id="KW-0418">Kinase</keyword>
<dbReference type="AlphaFoldDB" id="A0A370X7Z8"/>
<comment type="caution">
    <text evidence="5">The sequence shown here is derived from an EMBL/GenBank/DDBJ whole genome shotgun (WGS) entry which is preliminary data.</text>
</comment>
<dbReference type="Pfam" id="PF00294">
    <property type="entry name" value="PfkB"/>
    <property type="match status" value="1"/>
</dbReference>
<dbReference type="Proteomes" id="UP000254258">
    <property type="component" value="Unassembled WGS sequence"/>
</dbReference>
<dbReference type="PANTHER" id="PTHR43320">
    <property type="entry name" value="SUGAR KINASE"/>
    <property type="match status" value="1"/>
</dbReference>
<dbReference type="OrthoDB" id="9795789at2"/>
<dbReference type="GO" id="GO:0016301">
    <property type="term" value="F:kinase activity"/>
    <property type="evidence" value="ECO:0007669"/>
    <property type="project" value="UniProtKB-KW"/>
</dbReference>
<evidence type="ECO:0000256" key="3">
    <source>
        <dbReference type="ARBA" id="ARBA00022777"/>
    </source>
</evidence>
<dbReference type="SUPFAM" id="SSF53613">
    <property type="entry name" value="Ribokinase-like"/>
    <property type="match status" value="1"/>
</dbReference>
<evidence type="ECO:0000256" key="1">
    <source>
        <dbReference type="ARBA" id="ARBA00010688"/>
    </source>
</evidence>